<proteinExistence type="predicted"/>
<dbReference type="AlphaFoldDB" id="A0A542UIZ2"/>
<dbReference type="RefSeq" id="WP_055710633.1">
    <property type="nucleotide sequence ID" value="NZ_JBPJFI010000001.1"/>
</dbReference>
<gene>
    <name evidence="1" type="ORF">FB563_4100</name>
</gene>
<dbReference type="EMBL" id="VFNX01000001">
    <property type="protein sequence ID" value="TQK99046.1"/>
    <property type="molecule type" value="Genomic_DNA"/>
</dbReference>
<keyword evidence="2" id="KW-1185">Reference proteome</keyword>
<name>A0A542UIZ2_9ACTN</name>
<reference evidence="1 2" key="1">
    <citation type="submission" date="2019-06" db="EMBL/GenBank/DDBJ databases">
        <title>Sequencing the genomes of 1000 actinobacteria strains.</title>
        <authorList>
            <person name="Klenk H.-P."/>
        </authorList>
    </citation>
    <scope>NUCLEOTIDE SEQUENCE [LARGE SCALE GENOMIC DNA]</scope>
    <source>
        <strain evidence="1 2">DSM 41929</strain>
    </source>
</reference>
<accession>A0A542UIZ2</accession>
<sequence length="63" mass="6955">MKTCRQFAITRKGYEREIRILSTHSERHADKPSGKASAKRALAAKAQMARALSSHVGRCPECG</sequence>
<evidence type="ECO:0000313" key="1">
    <source>
        <dbReference type="EMBL" id="TQK99046.1"/>
    </source>
</evidence>
<protein>
    <submittedName>
        <fullName evidence="1">Uncharacterized protein</fullName>
    </submittedName>
</protein>
<evidence type="ECO:0000313" key="2">
    <source>
        <dbReference type="Proteomes" id="UP000318103"/>
    </source>
</evidence>
<organism evidence="1 2">
    <name type="scientific">Streptomyces puniciscabiei</name>
    <dbReference type="NCBI Taxonomy" id="164348"/>
    <lineage>
        <taxon>Bacteria</taxon>
        <taxon>Bacillati</taxon>
        <taxon>Actinomycetota</taxon>
        <taxon>Actinomycetes</taxon>
        <taxon>Kitasatosporales</taxon>
        <taxon>Streptomycetaceae</taxon>
        <taxon>Streptomyces</taxon>
    </lineage>
</organism>
<comment type="caution">
    <text evidence="1">The sequence shown here is derived from an EMBL/GenBank/DDBJ whole genome shotgun (WGS) entry which is preliminary data.</text>
</comment>
<dbReference type="Proteomes" id="UP000318103">
    <property type="component" value="Unassembled WGS sequence"/>
</dbReference>
<dbReference type="OrthoDB" id="4315091at2"/>